<dbReference type="InterPro" id="IPR042533">
    <property type="entry name" value="Nucleoporin_Nup155_C_1"/>
</dbReference>
<dbReference type="GO" id="GO:0000972">
    <property type="term" value="P:transcription-dependent tethering of RNA polymerase II gene DNA at nuclear periphery"/>
    <property type="evidence" value="ECO:0007669"/>
    <property type="project" value="TreeGrafter"/>
</dbReference>
<keyword evidence="3" id="KW-0813">Transport</keyword>
<dbReference type="GO" id="GO:0017056">
    <property type="term" value="F:structural constituent of nuclear pore"/>
    <property type="evidence" value="ECO:0007669"/>
    <property type="project" value="InterPro"/>
</dbReference>
<dbReference type="Gene3D" id="1.20.58.1780">
    <property type="match status" value="1"/>
</dbReference>
<dbReference type="GO" id="GO:0006405">
    <property type="term" value="P:RNA export from nucleus"/>
    <property type="evidence" value="ECO:0007669"/>
    <property type="project" value="TreeGrafter"/>
</dbReference>
<dbReference type="FunFam" id="1.25.40.440:FF:000001">
    <property type="entry name" value="Nuclear pore complex subunit"/>
    <property type="match status" value="1"/>
</dbReference>
<protein>
    <submittedName>
        <fullName evidence="8">DEBR0S1_25576g1_1</fullName>
    </submittedName>
</protein>
<dbReference type="GO" id="GO:0036228">
    <property type="term" value="P:protein localization to nuclear inner membrane"/>
    <property type="evidence" value="ECO:0007669"/>
    <property type="project" value="TreeGrafter"/>
</dbReference>
<dbReference type="InterPro" id="IPR014908">
    <property type="entry name" value="Nucleoporin_Nup133/Nup155_N"/>
</dbReference>
<dbReference type="InterPro" id="IPR042537">
    <property type="entry name" value="Nucleoporin_Nup155_C_2"/>
</dbReference>
<feature type="region of interest" description="Disordered" evidence="5">
    <location>
        <begin position="1"/>
        <end position="21"/>
    </location>
</feature>
<dbReference type="Gene3D" id="1.20.120.1050">
    <property type="match status" value="1"/>
</dbReference>
<evidence type="ECO:0000256" key="1">
    <source>
        <dbReference type="ARBA" id="ARBA00004123"/>
    </source>
</evidence>
<proteinExistence type="inferred from homology"/>
<evidence type="ECO:0000256" key="5">
    <source>
        <dbReference type="SAM" id="MobiDB-lite"/>
    </source>
</evidence>
<dbReference type="Gene3D" id="1.10.167.20">
    <property type="match status" value="1"/>
</dbReference>
<keyword evidence="9" id="KW-1185">Reference proteome</keyword>
<dbReference type="GO" id="GO:0044611">
    <property type="term" value="C:nuclear pore inner ring"/>
    <property type="evidence" value="ECO:0007669"/>
    <property type="project" value="TreeGrafter"/>
</dbReference>
<dbReference type="Pfam" id="PF03177">
    <property type="entry name" value="Nucleoporin_C"/>
    <property type="match status" value="1"/>
</dbReference>
<accession>A0A7D9H072</accession>
<comment type="subcellular location">
    <subcellularLocation>
        <location evidence="1">Nucleus</location>
    </subcellularLocation>
</comment>
<evidence type="ECO:0000256" key="4">
    <source>
        <dbReference type="ARBA" id="ARBA00023242"/>
    </source>
</evidence>
<feature type="domain" description="Nucleoporin Nup133/Nup155-like N-terminal" evidence="7">
    <location>
        <begin position="136"/>
        <end position="616"/>
    </location>
</feature>
<reference evidence="8 9" key="1">
    <citation type="submission" date="2019-07" db="EMBL/GenBank/DDBJ databases">
        <authorList>
            <person name="Friedrich A."/>
            <person name="Schacherer J."/>
        </authorList>
    </citation>
    <scope>NUCLEOTIDE SEQUENCE [LARGE SCALE GENOMIC DNA]</scope>
</reference>
<dbReference type="EMBL" id="CABFWN010000001">
    <property type="protein sequence ID" value="VUG16784.1"/>
    <property type="molecule type" value="Genomic_DNA"/>
</dbReference>
<dbReference type="InterPro" id="IPR004870">
    <property type="entry name" value="Nucleoporin_Nup155"/>
</dbReference>
<dbReference type="Pfam" id="PF08801">
    <property type="entry name" value="Nucleoporin_N"/>
    <property type="match status" value="1"/>
</dbReference>
<dbReference type="Gene3D" id="1.25.40.450">
    <property type="entry name" value="Nucleoporin, helical domain, N-terminal subdomain"/>
    <property type="match status" value="1"/>
</dbReference>
<dbReference type="PANTHER" id="PTHR10350">
    <property type="entry name" value="NUCLEAR PORE COMPLEX PROTEIN NUP155"/>
    <property type="match status" value="1"/>
</dbReference>
<keyword evidence="4" id="KW-0539">Nucleus</keyword>
<dbReference type="PANTHER" id="PTHR10350:SF6">
    <property type="entry name" value="NUCLEAR PORE COMPLEX PROTEIN NUP155"/>
    <property type="match status" value="1"/>
</dbReference>
<evidence type="ECO:0000259" key="7">
    <source>
        <dbReference type="Pfam" id="PF08801"/>
    </source>
</evidence>
<dbReference type="GO" id="GO:0006606">
    <property type="term" value="P:protein import into nucleus"/>
    <property type="evidence" value="ECO:0007669"/>
    <property type="project" value="TreeGrafter"/>
</dbReference>
<dbReference type="InterPro" id="IPR007187">
    <property type="entry name" value="Nucleoporin_Nup133/Nup155_C"/>
</dbReference>
<organism evidence="8 9">
    <name type="scientific">Dekkera bruxellensis</name>
    <name type="common">Brettanomyces custersii</name>
    <dbReference type="NCBI Taxonomy" id="5007"/>
    <lineage>
        <taxon>Eukaryota</taxon>
        <taxon>Fungi</taxon>
        <taxon>Dikarya</taxon>
        <taxon>Ascomycota</taxon>
        <taxon>Saccharomycotina</taxon>
        <taxon>Pichiomycetes</taxon>
        <taxon>Pichiales</taxon>
        <taxon>Pichiaceae</taxon>
        <taxon>Brettanomyces</taxon>
    </lineage>
</organism>
<evidence type="ECO:0000259" key="6">
    <source>
        <dbReference type="Pfam" id="PF03177"/>
    </source>
</evidence>
<evidence type="ECO:0000256" key="3">
    <source>
        <dbReference type="ARBA" id="ARBA00022448"/>
    </source>
</evidence>
<dbReference type="Gene3D" id="1.25.40.440">
    <property type="entry name" value="Nucleoporin, helical domain, central subdomain"/>
    <property type="match status" value="1"/>
</dbReference>
<sequence>MSFQFPQAWGSNHDSTDSKDHLKIEKSELQCRRAEKILKSTNKLSFAGSFFTGRTGNSLASSSSQFMKTNRQGASSNGRLVHPPLNSSSPLLFASGCVTNMIEKDNSTPPIYDILSKYAVDNYNYKPNITLGPFSRFEKAEIYNIPDSIFRKYKSFDCITNMGVFPELQRAWLAIDDKLIIWNYSASSAPSSDLEYYTIDDFKSTILDVRLMKPKANVFVNTVKYIILVSTVSHIRILAVQTSKEHVDISDTKMSVSTQGLLANKFVCYDRTGEVFFTGAGDNEGIWKLKYTSDDEWFSRNCSKECLTKSSMSTVLPSVLSNFTSFLGGSSDITSKAESIIELKLDQSRGILYTLSSKSIIKAYRLRTTKGMTTLGYKITKRPFDLLKELSTTTVNLKTPLLARNKIKIVNIFPISKDENRNLFLVAVTSSGCRIYLNGSTMYGDRLTLTANQTKFPPPDAKFYDEVEKKKQEQLLREQSFMGSNSASLSSTSKSSITKNPVNNTMTVQDLKQAQETSQLLDELSKCLIISPGIFIGIAKGKRLFTSVPDYGILKSASQYIEDFELHDVFERIHSIVQLTPSFNATNTPEGYCNEFASQYTGLPLEFAILTGTGIHVYRYRTPDLILNDSLNDLTFSEFSKKYGSEEACSSSLYLACKYGKSDSFRNLATKYFVSGGKNAKLTKKVQPSVNDVEMSDKLLALIILVSRLVRTFWGRVVFKLKPEVKFNRDGYINVESIRKMKSNKVILDGLNLTKKQLEYFLCSILILVKFFDENKKFLPALSSYGHSIDSSMWKEKESEVCLQAENMGFEAMIKMLNTVKEGLSFLTILVSDDSGAKSFEDVIHYLPLQSQVDLSCLTFSEFFASSDPYVSRLLKEILSSVINKSIASGNSVEVVANALQEKCGSFCSTGDVLIFKAIESLKKAKDYMNNNDGEMKMNYLRAAVKLLTETADSLSEEIITDCVNIMLHLEYYDGAVKFLLDVANTSKQIKLSEHYEKDISSQILKDTTMKNSYERRLNIYQLIFQILADVDKKAILSLEKASESTLSSTVDMIYSSVNSTSGQKKLNKFQTNAAFMDENGRLITQYSEIRDRCYKVCVSYDDRIFHYRFYEWFIANGVGERLLDLETPFILQFLISYGVRDLNIAKLLWVYYSRRHMYFDASKVLRSLALSDFDLDLPARIEFLSRANGFCRCISAQDLHKDVVILASDISDLISVSNLQDELVLTIKEDTRINNFAKKNAISILNSKILSVSDLYNNYIDPLGYYELGLLTFKISDHRNAEDIRSKWESLFGKWYYLHLQKKDAENEPFYQILSGNFVLVGSKLSNTDVLFPIMDIFELLAKYMYSDEFSKRYNTPAGSIVDCFVGSGVPYDKLYYNLRNIIEATTFEVFKGYLKILDNEMCYLIKSWYKEDKTLRDAIPDSSMIRTMQSYSIKTDPIYEYIKSVGKLV</sequence>
<comment type="similarity">
    <text evidence="2">Belongs to the non-repetitive/WGA-negative nucleoporin family.</text>
</comment>
<evidence type="ECO:0000256" key="2">
    <source>
        <dbReference type="ARBA" id="ARBA00007373"/>
    </source>
</evidence>
<evidence type="ECO:0000313" key="8">
    <source>
        <dbReference type="EMBL" id="VUG16784.1"/>
    </source>
</evidence>
<feature type="domain" description="Nucleoporin Nup133/Nup155-like C-terminal" evidence="6">
    <location>
        <begin position="696"/>
        <end position="1445"/>
    </location>
</feature>
<evidence type="ECO:0000313" key="9">
    <source>
        <dbReference type="Proteomes" id="UP000478008"/>
    </source>
</evidence>
<gene>
    <name evidence="8" type="ORF">DEBR0S1_25576G</name>
</gene>
<feature type="compositionally biased region" description="Polar residues" evidence="5">
    <location>
        <begin position="1"/>
        <end position="13"/>
    </location>
</feature>
<name>A0A7D9H072_DEKBR</name>
<dbReference type="Proteomes" id="UP000478008">
    <property type="component" value="Unassembled WGS sequence"/>
</dbReference>